<comment type="similarity">
    <text evidence="1">Belongs to the LytR/CpsA/Psr (LCP) family.</text>
</comment>
<reference evidence="3" key="1">
    <citation type="journal article" date="2018" name="Antonie Van Leeuwenhoek">
        <title>Proteinivorax hydrogeniformans sp. nov., an anaerobic, haloalkaliphilic bacterium fermenting proteinaceous compounds with high hydrogen production.</title>
        <authorList>
            <person name="Boltyanskaya Y."/>
            <person name="Detkova E."/>
            <person name="Pimenov N."/>
            <person name="Kevbrin V."/>
        </authorList>
    </citation>
    <scope>NUCLEOTIDE SEQUENCE</scope>
    <source>
        <strain evidence="3">Z-710</strain>
    </source>
</reference>
<evidence type="ECO:0000256" key="1">
    <source>
        <dbReference type="ARBA" id="ARBA00006068"/>
    </source>
</evidence>
<dbReference type="AlphaFoldDB" id="A0AAU8HWV3"/>
<sequence length="344" mass="39204">MLKSNKQQNNKKKKTKKPMSNKKKIIAIVSSIILLYLAIWGGTGAYRIYSLYDEMYDSAEEDEIMDVIHTEEIGEEAPEPEDEETLSRVQKIRRDMDAIYDQGRSEKDPNLLNVLLIGVDGPRADTIMLAQYNKETGKAAMLSIPRDTYVKIPERGYDKINHAHAFGGVNRQRASVENFLDIHIDHYARIDMQSFSRVIDVLGGVEVHVSSDIIDNRDGSVFKSQGTHNLNGSQALDYVRFRSDNRGDFGRIDRQQQVMMAIMDELTKASNVTRYLQLMEEISPYVRTDITPGVVTSNWRAFNSLSSSNVQRETLSGDNLMINGIYYLEVDMEQAREKAKNLTY</sequence>
<dbReference type="PANTHER" id="PTHR33392:SF6">
    <property type="entry name" value="POLYISOPRENYL-TEICHOIC ACID--PEPTIDOGLYCAN TEICHOIC ACID TRANSFERASE TAGU"/>
    <property type="match status" value="1"/>
</dbReference>
<dbReference type="EMBL" id="CP159485">
    <property type="protein sequence ID" value="XCI29874.1"/>
    <property type="molecule type" value="Genomic_DNA"/>
</dbReference>
<accession>A0AAU8HWV3</accession>
<evidence type="ECO:0000313" key="3">
    <source>
        <dbReference type="EMBL" id="XCI29874.1"/>
    </source>
</evidence>
<dbReference type="InterPro" id="IPR004474">
    <property type="entry name" value="LytR_CpsA_psr"/>
</dbReference>
<dbReference type="RefSeq" id="WP_353894421.1">
    <property type="nucleotide sequence ID" value="NZ_CP159485.1"/>
</dbReference>
<proteinExistence type="inferred from homology"/>
<dbReference type="NCBIfam" id="TIGR00350">
    <property type="entry name" value="lytR_cpsA_psr"/>
    <property type="match status" value="1"/>
</dbReference>
<dbReference type="PANTHER" id="PTHR33392">
    <property type="entry name" value="POLYISOPRENYL-TEICHOIC ACID--PEPTIDOGLYCAN TEICHOIC ACID TRANSFERASE TAGU"/>
    <property type="match status" value="1"/>
</dbReference>
<dbReference type="Gene3D" id="3.40.630.190">
    <property type="entry name" value="LCP protein"/>
    <property type="match status" value="1"/>
</dbReference>
<evidence type="ECO:0000259" key="2">
    <source>
        <dbReference type="Pfam" id="PF03816"/>
    </source>
</evidence>
<name>A0AAU8HWV3_9FIRM</name>
<dbReference type="InterPro" id="IPR050922">
    <property type="entry name" value="LytR/CpsA/Psr_CW_biosynth"/>
</dbReference>
<gene>
    <name evidence="3" type="ORF">PRVXH_001224</name>
</gene>
<dbReference type="Pfam" id="PF03816">
    <property type="entry name" value="LytR_cpsA_psr"/>
    <property type="match status" value="1"/>
</dbReference>
<protein>
    <submittedName>
        <fullName evidence="3">LCP family protein</fullName>
    </submittedName>
</protein>
<organism evidence="3">
    <name type="scientific">Proteinivorax hydrogeniformans</name>
    <dbReference type="NCBI Taxonomy" id="1826727"/>
    <lineage>
        <taxon>Bacteria</taxon>
        <taxon>Bacillati</taxon>
        <taxon>Bacillota</taxon>
        <taxon>Clostridia</taxon>
        <taxon>Eubacteriales</taxon>
        <taxon>Proteinivoracaceae</taxon>
        <taxon>Proteinivorax</taxon>
    </lineage>
</organism>
<feature type="domain" description="Cell envelope-related transcriptional attenuator" evidence="2">
    <location>
        <begin position="123"/>
        <end position="266"/>
    </location>
</feature>
<reference evidence="3" key="2">
    <citation type="submission" date="2024-06" db="EMBL/GenBank/DDBJ databases">
        <authorList>
            <person name="Petrova K.O."/>
            <person name="Toshchakov S.V."/>
            <person name="Boltjanskaja Y.V."/>
            <person name="Kevbrin V.V."/>
        </authorList>
    </citation>
    <scope>NUCLEOTIDE SEQUENCE</scope>
    <source>
        <strain evidence="3">Z-710</strain>
    </source>
</reference>